<evidence type="ECO:0000259" key="5">
    <source>
        <dbReference type="Pfam" id="PF06722"/>
    </source>
</evidence>
<dbReference type="Pfam" id="PF06722">
    <property type="entry name" value="EryCIII-like_C"/>
    <property type="match status" value="1"/>
</dbReference>
<organism evidence="6 7">
    <name type="scientific">Cyphellophora europaea (strain CBS 101466)</name>
    <name type="common">Phialophora europaea</name>
    <dbReference type="NCBI Taxonomy" id="1220924"/>
    <lineage>
        <taxon>Eukaryota</taxon>
        <taxon>Fungi</taxon>
        <taxon>Dikarya</taxon>
        <taxon>Ascomycota</taxon>
        <taxon>Pezizomycotina</taxon>
        <taxon>Eurotiomycetes</taxon>
        <taxon>Chaetothyriomycetidae</taxon>
        <taxon>Chaetothyriales</taxon>
        <taxon>Cyphellophoraceae</taxon>
        <taxon>Cyphellophora</taxon>
    </lineage>
</organism>
<dbReference type="HOGENOM" id="CLU_000537_1_2_1"/>
<evidence type="ECO:0000313" key="6">
    <source>
        <dbReference type="EMBL" id="ETN38094.1"/>
    </source>
</evidence>
<feature type="region of interest" description="Disordered" evidence="3">
    <location>
        <begin position="1"/>
        <end position="24"/>
    </location>
</feature>
<dbReference type="GO" id="GO:0016906">
    <property type="term" value="F:sterol 3-beta-glucosyltransferase activity"/>
    <property type="evidence" value="ECO:0007669"/>
    <property type="project" value="UniProtKB-ARBA"/>
</dbReference>
<dbReference type="EMBL" id="KB822723">
    <property type="protein sequence ID" value="ETN38094.1"/>
    <property type="molecule type" value="Genomic_DNA"/>
</dbReference>
<dbReference type="FunFam" id="3.40.50.2000:FF:000009">
    <property type="entry name" value="Sterol 3-beta-glucosyltransferase UGT80A2"/>
    <property type="match status" value="1"/>
</dbReference>
<evidence type="ECO:0000313" key="7">
    <source>
        <dbReference type="Proteomes" id="UP000030752"/>
    </source>
</evidence>
<feature type="domain" description="Glycosyltransferase family 28 N-terminal" evidence="4">
    <location>
        <begin position="88"/>
        <end position="236"/>
    </location>
</feature>
<dbReference type="InterPro" id="IPR050426">
    <property type="entry name" value="Glycosyltransferase_28"/>
</dbReference>
<dbReference type="FunFam" id="3.40.50.2000:FF:000100">
    <property type="entry name" value="Glycosyltransferase family 1 protein"/>
    <property type="match status" value="1"/>
</dbReference>
<dbReference type="Proteomes" id="UP000030752">
    <property type="component" value="Unassembled WGS sequence"/>
</dbReference>
<dbReference type="OrthoDB" id="5835829at2759"/>
<keyword evidence="1" id="KW-0808">Transferase</keyword>
<dbReference type="Pfam" id="PF03033">
    <property type="entry name" value="Glyco_transf_28"/>
    <property type="match status" value="1"/>
</dbReference>
<feature type="domain" description="Erythromycin biosynthesis protein CIII-like C-terminal" evidence="5">
    <location>
        <begin position="369"/>
        <end position="497"/>
    </location>
</feature>
<dbReference type="SUPFAM" id="SSF53756">
    <property type="entry name" value="UDP-Glycosyltransferase/glycogen phosphorylase"/>
    <property type="match status" value="1"/>
</dbReference>
<dbReference type="eggNOG" id="KOG1192">
    <property type="taxonomic scope" value="Eukaryota"/>
</dbReference>
<name>W2RQU1_CYPE1</name>
<reference evidence="6 7" key="1">
    <citation type="submission" date="2013-03" db="EMBL/GenBank/DDBJ databases">
        <title>The Genome Sequence of Phialophora europaea CBS 101466.</title>
        <authorList>
            <consortium name="The Broad Institute Genomics Platform"/>
            <person name="Cuomo C."/>
            <person name="de Hoog S."/>
            <person name="Gorbushina A."/>
            <person name="Walker B."/>
            <person name="Young S.K."/>
            <person name="Zeng Q."/>
            <person name="Gargeya S."/>
            <person name="Fitzgerald M."/>
            <person name="Haas B."/>
            <person name="Abouelleil A."/>
            <person name="Allen A.W."/>
            <person name="Alvarado L."/>
            <person name="Arachchi H.M."/>
            <person name="Berlin A.M."/>
            <person name="Chapman S.B."/>
            <person name="Gainer-Dewar J."/>
            <person name="Goldberg J."/>
            <person name="Griggs A."/>
            <person name="Gujja S."/>
            <person name="Hansen M."/>
            <person name="Howarth C."/>
            <person name="Imamovic A."/>
            <person name="Ireland A."/>
            <person name="Larimer J."/>
            <person name="McCowan C."/>
            <person name="Murphy C."/>
            <person name="Pearson M."/>
            <person name="Poon T.W."/>
            <person name="Priest M."/>
            <person name="Roberts A."/>
            <person name="Saif S."/>
            <person name="Shea T."/>
            <person name="Sisk P."/>
            <person name="Sykes S."/>
            <person name="Wortman J."/>
            <person name="Nusbaum C."/>
            <person name="Birren B."/>
        </authorList>
    </citation>
    <scope>NUCLEOTIDE SEQUENCE [LARGE SCALE GENOMIC DNA]</scope>
    <source>
        <strain evidence="6 7">CBS 101466</strain>
    </source>
</reference>
<sequence>MKGSAPPTIHTPSPDGDEAPPAYDMGNAQSLIVERTTEATDDGRITVNLDSKLAQVFARLVDVPEVPELDDAPPRYTEPRSWSVCLNIVIMVVGSRGDVQPFIAMGNELQKFGHRVRIGTHAVFKDFVQSAGLEFYPIGGDPAQLMAYMVKNPGLIPNMKSLRAGEIGEKRRMVDEMLQGCWAACVEPDPYTDIPFVANAIISNPPTFAHVHCAQALSVPLHIVFTMPWSPTRAFPHPLANVRSTNTDEKLANYLSFGLVNALTWQGLGDVINGFRRRTLGLEEVPVTEGPFLMETLKIPHTYCWSPGLVPKPRDWENHLDVTGFIFRTPPQYSPPADLDAFLKAGPPPLYIGFGSIVVDQPDELLATILKALATADVRCIISKGWSSLSSDDVPDNVFFVGDCPHEWLFQQTFAVVHHGGAGTTAAGLLAGKPTIIVPFFGDQPFWGDRVAATGAGPAPIPHQELSAEKLARAIDYCRTAEALAAAKAVANKMQAENGVAAAVDSFHRHLQPDKLRCDLIPTLPAVFEYTLSRKIDLKRAAYEAKIVKLSGLAAETLAQADRVKAKELRIYQSNPVIIENRRWDPITSATSAGVGLAYELVSTTNDIWYSPYKMHSRRNKSTNSAASFVSAEEDTSDAGGPSTREHSSIREQIDNNAMLTAKYAGASALNIPKFFGVGVKGLAVDIPRALAEGLRATPKLYGEKVKDHDPITDWKSGFKVAGKDFAKGVGTGVVDFFVQPYKGARDDGAKGFVTGMGKGFFGTFTKTGSGLTGLYAYPAQGIWRSIYSASHSDTKRGIMSARRIHDIYISRHEARQFDEEVIIKAFDDL</sequence>
<dbReference type="PANTHER" id="PTHR48050:SF27">
    <property type="entry name" value="GLUCOSYLTRANSFERASE, PUTATIVE (AFU_ORTHOLOGUE AFUA_7G04880)-RELATED"/>
    <property type="match status" value="1"/>
</dbReference>
<dbReference type="InterPro" id="IPR002213">
    <property type="entry name" value="UDP_glucos_trans"/>
</dbReference>
<dbReference type="VEuPathDB" id="FungiDB:HMPREF1541_07718"/>
<dbReference type="InterPro" id="IPR010610">
    <property type="entry name" value="EryCIII-like_C"/>
</dbReference>
<evidence type="ECO:0000256" key="2">
    <source>
        <dbReference type="ARBA" id="ARBA00023098"/>
    </source>
</evidence>
<proteinExistence type="predicted"/>
<dbReference type="Gene3D" id="3.40.50.2000">
    <property type="entry name" value="Glycogen Phosphorylase B"/>
    <property type="match status" value="2"/>
</dbReference>
<keyword evidence="2" id="KW-0443">Lipid metabolism</keyword>
<dbReference type="RefSeq" id="XP_008720263.1">
    <property type="nucleotide sequence ID" value="XM_008722041.1"/>
</dbReference>
<feature type="region of interest" description="Disordered" evidence="3">
    <location>
        <begin position="624"/>
        <end position="650"/>
    </location>
</feature>
<evidence type="ECO:0000259" key="4">
    <source>
        <dbReference type="Pfam" id="PF03033"/>
    </source>
</evidence>
<dbReference type="InterPro" id="IPR004276">
    <property type="entry name" value="GlycoTrans_28_N"/>
</dbReference>
<dbReference type="InParanoid" id="W2RQU1"/>
<dbReference type="CDD" id="cd03784">
    <property type="entry name" value="GT1_Gtf-like"/>
    <property type="match status" value="1"/>
</dbReference>
<dbReference type="PANTHER" id="PTHR48050">
    <property type="entry name" value="STEROL 3-BETA-GLUCOSYLTRANSFERASE"/>
    <property type="match status" value="1"/>
</dbReference>
<dbReference type="AlphaFoldDB" id="W2RQU1"/>
<dbReference type="STRING" id="1220924.W2RQU1"/>
<evidence type="ECO:0000256" key="3">
    <source>
        <dbReference type="SAM" id="MobiDB-lite"/>
    </source>
</evidence>
<keyword evidence="7" id="KW-1185">Reference proteome</keyword>
<gene>
    <name evidence="6" type="ORF">HMPREF1541_07718</name>
</gene>
<accession>W2RQU1</accession>
<dbReference type="GO" id="GO:0005975">
    <property type="term" value="P:carbohydrate metabolic process"/>
    <property type="evidence" value="ECO:0007669"/>
    <property type="project" value="InterPro"/>
</dbReference>
<dbReference type="GO" id="GO:0006629">
    <property type="term" value="P:lipid metabolic process"/>
    <property type="evidence" value="ECO:0007669"/>
    <property type="project" value="UniProtKB-KW"/>
</dbReference>
<dbReference type="GeneID" id="19975057"/>
<protein>
    <submittedName>
        <fullName evidence="6">Uncharacterized protein</fullName>
    </submittedName>
</protein>
<evidence type="ECO:0000256" key="1">
    <source>
        <dbReference type="ARBA" id="ARBA00022679"/>
    </source>
</evidence>